<gene>
    <name evidence="3" type="ORF">BSAL_87275</name>
</gene>
<evidence type="ECO:0000313" key="3">
    <source>
        <dbReference type="EMBL" id="CUG82759.1"/>
    </source>
</evidence>
<proteinExistence type="predicted"/>
<dbReference type="OMA" id="MDIGPPR"/>
<dbReference type="GO" id="GO:0003723">
    <property type="term" value="F:RNA binding"/>
    <property type="evidence" value="ECO:0007669"/>
    <property type="project" value="InterPro"/>
</dbReference>
<dbReference type="VEuPathDB" id="TriTrypDB:BSAL_87275"/>
<evidence type="ECO:0000313" key="4">
    <source>
        <dbReference type="Proteomes" id="UP000051952"/>
    </source>
</evidence>
<feature type="region of interest" description="Disordered" evidence="1">
    <location>
        <begin position="18"/>
        <end position="57"/>
    </location>
</feature>
<dbReference type="AlphaFoldDB" id="A0A0S4J510"/>
<evidence type="ECO:0000256" key="1">
    <source>
        <dbReference type="SAM" id="MobiDB-lite"/>
    </source>
</evidence>
<dbReference type="InterPro" id="IPR000504">
    <property type="entry name" value="RRM_dom"/>
</dbReference>
<keyword evidence="4" id="KW-1185">Reference proteome</keyword>
<feature type="domain" description="RRM" evidence="2">
    <location>
        <begin position="183"/>
        <end position="256"/>
    </location>
</feature>
<feature type="region of interest" description="Disordered" evidence="1">
    <location>
        <begin position="373"/>
        <end position="402"/>
    </location>
</feature>
<accession>A0A0S4J510</accession>
<feature type="region of interest" description="Disordered" evidence="1">
    <location>
        <begin position="332"/>
        <end position="354"/>
    </location>
</feature>
<dbReference type="SMART" id="SM00360">
    <property type="entry name" value="RRM"/>
    <property type="match status" value="1"/>
</dbReference>
<dbReference type="Proteomes" id="UP000051952">
    <property type="component" value="Unassembled WGS sequence"/>
</dbReference>
<reference evidence="4" key="1">
    <citation type="submission" date="2015-09" db="EMBL/GenBank/DDBJ databases">
        <authorList>
            <consortium name="Pathogen Informatics"/>
        </authorList>
    </citation>
    <scope>NUCLEOTIDE SEQUENCE [LARGE SCALE GENOMIC DNA]</scope>
    <source>
        <strain evidence="4">Lake Konstanz</strain>
    </source>
</reference>
<dbReference type="SUPFAM" id="SSF54928">
    <property type="entry name" value="RNA-binding domain, RBD"/>
    <property type="match status" value="1"/>
</dbReference>
<dbReference type="CDD" id="cd00590">
    <property type="entry name" value="RRM_SF"/>
    <property type="match status" value="1"/>
</dbReference>
<name>A0A0S4J510_BODSA</name>
<organism evidence="3 4">
    <name type="scientific">Bodo saltans</name>
    <name type="common">Flagellated protozoan</name>
    <dbReference type="NCBI Taxonomy" id="75058"/>
    <lineage>
        <taxon>Eukaryota</taxon>
        <taxon>Discoba</taxon>
        <taxon>Euglenozoa</taxon>
        <taxon>Kinetoplastea</taxon>
        <taxon>Metakinetoplastina</taxon>
        <taxon>Eubodonida</taxon>
        <taxon>Bodonidae</taxon>
        <taxon>Bodo</taxon>
    </lineage>
</organism>
<dbReference type="Gene3D" id="3.30.70.330">
    <property type="match status" value="1"/>
</dbReference>
<dbReference type="InterPro" id="IPR012677">
    <property type="entry name" value="Nucleotide-bd_a/b_plait_sf"/>
</dbReference>
<dbReference type="InterPro" id="IPR035979">
    <property type="entry name" value="RBD_domain_sf"/>
</dbReference>
<evidence type="ECO:0000259" key="2">
    <source>
        <dbReference type="SMART" id="SM00360"/>
    </source>
</evidence>
<sequence length="402" mass="44577">MASPQFIPLKRGKECLAVTSWRDSPSTKPLSPPPTPPIVAEDKKQRRRGKSKGPQGDEFDDFIVRCVVPKVLANEIEEVLATTDVKPLRVMDIGPPRSVPLKRLDADETVKDSPLISNTDPSDVPPMTLPPNASTSALEQGHLICLMFAEHEAAQSCVATITKKWPAASTEIVARKRASLNASLVMKGLPFTTKCDKLVEELEKLTHKPSYVRLHRGERGVFKCVVFVKYPNRSIAEHSKLELERLTVGSRPLRVEFKKKSRDEGTKHPSLATLEQAVRDLRASKDHEGFLYTKSQVSKEEVKYLKHLTVSYDLILEVTAENVTVKRRIAGEKEKPSPALRPNSTPQWVPATPGSLLPMDFRGIRHWKEMRNQTSSSGGLGIIRPLGPGDAPPFSSGRGRSI</sequence>
<protein>
    <recommendedName>
        <fullName evidence="2">RRM domain-containing protein</fullName>
    </recommendedName>
</protein>
<dbReference type="OrthoDB" id="251492at2759"/>
<dbReference type="EMBL" id="CYKH01001084">
    <property type="protein sequence ID" value="CUG82759.1"/>
    <property type="molecule type" value="Genomic_DNA"/>
</dbReference>